<keyword evidence="4" id="KW-1185">Reference proteome</keyword>
<proteinExistence type="predicted"/>
<dbReference type="InterPro" id="IPR032750">
    <property type="entry name" value="TnsD_C"/>
</dbReference>
<evidence type="ECO:0000313" key="3">
    <source>
        <dbReference type="EMBL" id="RKL65861.1"/>
    </source>
</evidence>
<gene>
    <name evidence="3" type="ORF">CR203_18595</name>
</gene>
<dbReference type="EMBL" id="PDOE01000011">
    <property type="protein sequence ID" value="RKL65861.1"/>
    <property type="molecule type" value="Genomic_DNA"/>
</dbReference>
<dbReference type="Proteomes" id="UP000281498">
    <property type="component" value="Unassembled WGS sequence"/>
</dbReference>
<organism evidence="3 4">
    <name type="scientific">Salipaludibacillus neizhouensis</name>
    <dbReference type="NCBI Taxonomy" id="885475"/>
    <lineage>
        <taxon>Bacteria</taxon>
        <taxon>Bacillati</taxon>
        <taxon>Bacillota</taxon>
        <taxon>Bacilli</taxon>
        <taxon>Bacillales</taxon>
        <taxon>Bacillaceae</taxon>
    </lineage>
</organism>
<evidence type="ECO:0000259" key="2">
    <source>
        <dbReference type="Pfam" id="PF15978"/>
    </source>
</evidence>
<dbReference type="Pfam" id="PF15978">
    <property type="entry name" value="TnsD"/>
    <property type="match status" value="1"/>
</dbReference>
<reference evidence="3 4" key="1">
    <citation type="submission" date="2017-10" db="EMBL/GenBank/DDBJ databases">
        <title>Bacillus sp. nov., a halophilic bacterium isolated from a Keqin Lake.</title>
        <authorList>
            <person name="Wang H."/>
        </authorList>
    </citation>
    <scope>NUCLEOTIDE SEQUENCE [LARGE SCALE GENOMIC DNA]</scope>
    <source>
        <strain evidence="3 4">KCTC 13187</strain>
    </source>
</reference>
<dbReference type="Pfam" id="PF06527">
    <property type="entry name" value="TniQ"/>
    <property type="match status" value="1"/>
</dbReference>
<dbReference type="InterPro" id="IPR009492">
    <property type="entry name" value="TniQ"/>
</dbReference>
<evidence type="ECO:0000259" key="1">
    <source>
        <dbReference type="Pfam" id="PF06527"/>
    </source>
</evidence>
<protein>
    <submittedName>
        <fullName evidence="3">Uncharacterized protein</fullName>
    </submittedName>
</protein>
<dbReference type="OrthoDB" id="470139at2"/>
<feature type="domain" description="TniQ" evidence="1">
    <location>
        <begin position="4"/>
        <end position="153"/>
    </location>
</feature>
<name>A0A3A9K6C5_9BACI</name>
<feature type="domain" description="Transposon Tn7 transposition protein TnsD C-terminal" evidence="2">
    <location>
        <begin position="212"/>
        <end position="545"/>
    </location>
</feature>
<dbReference type="AlphaFoldDB" id="A0A3A9K6C5"/>
<accession>A0A3A9K6C5</accession>
<evidence type="ECO:0000313" key="4">
    <source>
        <dbReference type="Proteomes" id="UP000281498"/>
    </source>
</evidence>
<dbReference type="RefSeq" id="WP_110937876.1">
    <property type="nucleotide sequence ID" value="NZ_KZ614147.1"/>
</dbReference>
<comment type="caution">
    <text evidence="3">The sequence shown here is derived from an EMBL/GenBank/DDBJ whole genome shotgun (WGS) entry which is preliminary data.</text>
</comment>
<sequence>MLSFFPIIYKDELLYSVFARYHIKSGNTYPSQTSMDLFDEEYMRSYAHLPRKIETTYNKIQYNQMSLIDWIFNHTLYFYMFNFSTEKTRGNLSPFIETGKGANSFGNVIIKTNEFFKYCPKCFKEDSMKFGESFWRKDHQLFGVKICLKHHVWLLDSKINWQPRYKVKHFSQFEVPNEENCPELHAKEDLINIELKDKLIKIANECTKVGSKNLHINFENVPLMYRHLLYREGYIKGQATNNQKLYKDFRKYYGNELITLLEADFDESKRSNWLATIIKKHKQVFHPLKHVLLSIFLNESVDELYKYSNKFNPFGEGPYICLNPYANHYKRKVIRNVELALCLSEKEQIGIFECSCGFTFSRLSKEPRGTLVKEIIHVNKTHSHKFEGLLISNDTLKNEEIKRLKTKYKHYKNRLARKNKYISDEVIEYYRSKWINLINEYKNRDPNISLGKLKKQDPITYKFLYINDKEWLNKITPKSNKSGAKIVDWKARDQELLTCVKDGYNSLINKETPTRITYYSIGREINHLNLITLKALKKLPKTKAYFETVVESTEQFQVRRINYVINHSFHENEEITVNKVRLRARIAKGKSDYIEQYIEEKVRSILV</sequence>